<feature type="transmembrane region" description="Helical" evidence="7">
    <location>
        <begin position="422"/>
        <end position="443"/>
    </location>
</feature>
<comment type="caution">
    <text evidence="8">The sequence shown here is derived from an EMBL/GenBank/DDBJ whole genome shotgun (WGS) entry which is preliminary data.</text>
</comment>
<feature type="transmembrane region" description="Helical" evidence="7">
    <location>
        <begin position="88"/>
        <end position="111"/>
    </location>
</feature>
<feature type="transmembrane region" description="Helical" evidence="7">
    <location>
        <begin position="123"/>
        <end position="144"/>
    </location>
</feature>
<evidence type="ECO:0000256" key="6">
    <source>
        <dbReference type="ARBA" id="ARBA00023136"/>
    </source>
</evidence>
<evidence type="ECO:0000256" key="1">
    <source>
        <dbReference type="ARBA" id="ARBA00004651"/>
    </source>
</evidence>
<feature type="transmembrane region" description="Helical" evidence="7">
    <location>
        <begin position="52"/>
        <end position="76"/>
    </location>
</feature>
<proteinExistence type="inferred from homology"/>
<keyword evidence="3" id="KW-1003">Cell membrane</keyword>
<name>A0A7Y4GNN9_9BRAD</name>
<feature type="transmembrane region" description="Helical" evidence="7">
    <location>
        <begin position="374"/>
        <end position="402"/>
    </location>
</feature>
<evidence type="ECO:0000256" key="7">
    <source>
        <dbReference type="SAM" id="Phobius"/>
    </source>
</evidence>
<keyword evidence="4 7" id="KW-0812">Transmembrane</keyword>
<keyword evidence="6 7" id="KW-0472">Membrane</keyword>
<feature type="transmembrane region" description="Helical" evidence="7">
    <location>
        <begin position="21"/>
        <end position="46"/>
    </location>
</feature>
<feature type="transmembrane region" description="Helical" evidence="7">
    <location>
        <begin position="156"/>
        <end position="181"/>
    </location>
</feature>
<dbReference type="Proteomes" id="UP000544122">
    <property type="component" value="Unassembled WGS sequence"/>
</dbReference>
<sequence length="495" mass="53840">MHPLFENSSRGLKLEAQRASVLNLSGRGIDLFFQFAVLTVLARLLAPADFGVFAMATAFLWIIMNFSDLGLAMALLQQPDLNERQASAVFRINLLAGLAFAGLFLACSPLLGWFYHDSRVTHVAAVLSLTFVVSGLTGVQLTLLRRALRFDVLLRAQIAASVVSSVAGVTLALEGAGYWALAARALADPLTYAVVAWTSSGWLPGRAEWDQTTKLLLRYGGYYLGFNLLSSIGRQADSILLGWRFGSVELGAYTVATRLFYFPVVQISWPLGYVMIPALSRLRDDPDRLKRWYSKLLRLVTFVAFPPLFSLAICADDVVYLVAGPQWAKAADILRVLGPIGALQVGAATIDWLMASQGQARRSLVLEAARTTTYLVCVIIGLYWGAIGVATGLAAANLLLFIPGLVYALKGTSIRLVDVLKALLPCITLMILTVTAVFALRLFAQDWNQIVRLLVTGAVITGIMICGAALVYGHSFLNPRFLISSLTSTLFAERR</sequence>
<feature type="transmembrane region" description="Helical" evidence="7">
    <location>
        <begin position="333"/>
        <end position="353"/>
    </location>
</feature>
<protein>
    <submittedName>
        <fullName evidence="8">Lipopolysaccharide biosynthesis protein</fullName>
    </submittedName>
</protein>
<dbReference type="GO" id="GO:0005886">
    <property type="term" value="C:plasma membrane"/>
    <property type="evidence" value="ECO:0007669"/>
    <property type="project" value="UniProtKB-SubCell"/>
</dbReference>
<feature type="transmembrane region" description="Helical" evidence="7">
    <location>
        <begin position="259"/>
        <end position="276"/>
    </location>
</feature>
<evidence type="ECO:0000256" key="3">
    <source>
        <dbReference type="ARBA" id="ARBA00022475"/>
    </source>
</evidence>
<comment type="subcellular location">
    <subcellularLocation>
        <location evidence="1">Cell membrane</location>
        <topology evidence="1">Multi-pass membrane protein</topology>
    </subcellularLocation>
</comment>
<gene>
    <name evidence="8" type="ORF">HCN58_05890</name>
</gene>
<evidence type="ECO:0000313" key="8">
    <source>
        <dbReference type="EMBL" id="NOJ39138.1"/>
    </source>
</evidence>
<dbReference type="InterPro" id="IPR050833">
    <property type="entry name" value="Poly_Biosynth_Transport"/>
</dbReference>
<dbReference type="EMBL" id="JAAVLX010000002">
    <property type="protein sequence ID" value="NOJ39138.1"/>
    <property type="molecule type" value="Genomic_DNA"/>
</dbReference>
<dbReference type="AlphaFoldDB" id="A0A7Y4GNN9"/>
<feature type="transmembrane region" description="Helical" evidence="7">
    <location>
        <begin position="450"/>
        <end position="472"/>
    </location>
</feature>
<organism evidence="8 9">
    <name type="scientific">Bradyrhizobium australiense</name>
    <dbReference type="NCBI Taxonomy" id="2721161"/>
    <lineage>
        <taxon>Bacteria</taxon>
        <taxon>Pseudomonadati</taxon>
        <taxon>Pseudomonadota</taxon>
        <taxon>Alphaproteobacteria</taxon>
        <taxon>Hyphomicrobiales</taxon>
        <taxon>Nitrobacteraceae</taxon>
        <taxon>Bradyrhizobium</taxon>
    </lineage>
</organism>
<evidence type="ECO:0000256" key="5">
    <source>
        <dbReference type="ARBA" id="ARBA00022989"/>
    </source>
</evidence>
<reference evidence="8 9" key="1">
    <citation type="submission" date="2020-03" db="EMBL/GenBank/DDBJ databases">
        <title>Bradyrhizobium diversity isolated from nodules of Indigofera sp.</title>
        <authorList>
            <person name="Klepa M."/>
            <person name="Helene L."/>
            <person name="Hungria M."/>
        </authorList>
    </citation>
    <scope>NUCLEOTIDE SEQUENCE [LARGE SCALE GENOMIC DNA]</scope>
    <source>
        <strain evidence="8 9">WSM 1791</strain>
    </source>
</reference>
<keyword evidence="9" id="KW-1185">Reference proteome</keyword>
<dbReference type="Pfam" id="PF13440">
    <property type="entry name" value="Polysacc_synt_3"/>
    <property type="match status" value="1"/>
</dbReference>
<evidence type="ECO:0000313" key="9">
    <source>
        <dbReference type="Proteomes" id="UP000544122"/>
    </source>
</evidence>
<feature type="transmembrane region" description="Helical" evidence="7">
    <location>
        <begin position="296"/>
        <end position="313"/>
    </location>
</feature>
<keyword evidence="5 7" id="KW-1133">Transmembrane helix</keyword>
<dbReference type="RefSeq" id="WP_171578396.1">
    <property type="nucleotide sequence ID" value="NZ_JAAVLX010000002.1"/>
</dbReference>
<evidence type="ECO:0000256" key="2">
    <source>
        <dbReference type="ARBA" id="ARBA00007430"/>
    </source>
</evidence>
<dbReference type="CDD" id="cd13127">
    <property type="entry name" value="MATE_tuaB_like"/>
    <property type="match status" value="1"/>
</dbReference>
<dbReference type="PANTHER" id="PTHR30250">
    <property type="entry name" value="PST FAMILY PREDICTED COLANIC ACID TRANSPORTER"/>
    <property type="match status" value="1"/>
</dbReference>
<dbReference type="PANTHER" id="PTHR30250:SF10">
    <property type="entry name" value="LIPOPOLYSACCHARIDE BIOSYNTHESIS PROTEIN WZXC"/>
    <property type="match status" value="1"/>
</dbReference>
<comment type="similarity">
    <text evidence="2">Belongs to the polysaccharide synthase family.</text>
</comment>
<accession>A0A7Y4GNN9</accession>
<evidence type="ECO:0000256" key="4">
    <source>
        <dbReference type="ARBA" id="ARBA00022692"/>
    </source>
</evidence>